<dbReference type="Proteomes" id="UP000034875">
    <property type="component" value="Unassembled WGS sequence"/>
</dbReference>
<evidence type="ECO:0000313" key="4">
    <source>
        <dbReference type="Proteomes" id="UP000034875"/>
    </source>
</evidence>
<dbReference type="InterPro" id="IPR001584">
    <property type="entry name" value="Integrase_cat-core"/>
</dbReference>
<reference evidence="3 4" key="1">
    <citation type="journal article" date="2015" name="Nature">
        <title>rRNA introns, odd ribosomes, and small enigmatic genomes across a large radiation of phyla.</title>
        <authorList>
            <person name="Brown C.T."/>
            <person name="Hug L.A."/>
            <person name="Thomas B.C."/>
            <person name="Sharon I."/>
            <person name="Castelle C.J."/>
            <person name="Singh A."/>
            <person name="Wilkins M.J."/>
            <person name="Williams K.H."/>
            <person name="Banfield J.F."/>
        </authorList>
    </citation>
    <scope>NUCLEOTIDE SEQUENCE [LARGE SCALE GENOMIC DNA]</scope>
</reference>
<dbReference type="PANTHER" id="PTHR10948">
    <property type="entry name" value="TRANSPOSASE"/>
    <property type="match status" value="1"/>
</dbReference>
<dbReference type="SUPFAM" id="SSF53098">
    <property type="entry name" value="Ribonuclease H-like"/>
    <property type="match status" value="1"/>
</dbReference>
<dbReference type="PANTHER" id="PTHR10948:SF23">
    <property type="entry name" value="TRANSPOSASE INSI FOR INSERTION SEQUENCE ELEMENT IS30A-RELATED"/>
    <property type="match status" value="1"/>
</dbReference>
<dbReference type="Pfam" id="PF13936">
    <property type="entry name" value="HTH_38"/>
    <property type="match status" value="1"/>
</dbReference>
<feature type="non-terminal residue" evidence="3">
    <location>
        <position position="265"/>
    </location>
</feature>
<dbReference type="PROSITE" id="PS50994">
    <property type="entry name" value="INTEGRASE"/>
    <property type="match status" value="1"/>
</dbReference>
<proteinExistence type="predicted"/>
<feature type="domain" description="Integrase catalytic" evidence="2">
    <location>
        <begin position="180"/>
        <end position="265"/>
    </location>
</feature>
<dbReference type="GO" id="GO:0006310">
    <property type="term" value="P:DNA recombination"/>
    <property type="evidence" value="ECO:0007669"/>
    <property type="project" value="UniProtKB-KW"/>
</dbReference>
<keyword evidence="1" id="KW-0233">DNA recombination</keyword>
<name>A0A0G0Z494_9BACT</name>
<dbReference type="InterPro" id="IPR053392">
    <property type="entry name" value="Transposase_IS30-like"/>
</dbReference>
<dbReference type="NCBIfam" id="NF033563">
    <property type="entry name" value="transpos_IS30"/>
    <property type="match status" value="1"/>
</dbReference>
<dbReference type="GO" id="GO:0005829">
    <property type="term" value="C:cytosol"/>
    <property type="evidence" value="ECO:0007669"/>
    <property type="project" value="TreeGrafter"/>
</dbReference>
<evidence type="ECO:0000259" key="2">
    <source>
        <dbReference type="PROSITE" id="PS50994"/>
    </source>
</evidence>
<dbReference type="GO" id="GO:0032196">
    <property type="term" value="P:transposition"/>
    <property type="evidence" value="ECO:0007669"/>
    <property type="project" value="TreeGrafter"/>
</dbReference>
<dbReference type="AlphaFoldDB" id="A0A0G0Z494"/>
<protein>
    <submittedName>
        <fullName evidence="3">Transposase</fullName>
    </submittedName>
</protein>
<dbReference type="InterPro" id="IPR025246">
    <property type="entry name" value="IS30-like_HTH"/>
</dbReference>
<accession>A0A0G0Z494</accession>
<organism evidence="3 4">
    <name type="scientific">candidate division CPR1 bacterium GW2011_GWA2_42_17</name>
    <dbReference type="NCBI Taxonomy" id="1618341"/>
    <lineage>
        <taxon>Bacteria</taxon>
        <taxon>candidate division CPR1</taxon>
    </lineage>
</organism>
<dbReference type="GO" id="GO:0004803">
    <property type="term" value="F:transposase activity"/>
    <property type="evidence" value="ECO:0007669"/>
    <property type="project" value="TreeGrafter"/>
</dbReference>
<comment type="caution">
    <text evidence="3">The sequence shown here is derived from an EMBL/GenBank/DDBJ whole genome shotgun (WGS) entry which is preliminary data.</text>
</comment>
<dbReference type="EMBL" id="LCCZ01000030">
    <property type="protein sequence ID" value="KKS43560.1"/>
    <property type="molecule type" value="Genomic_DNA"/>
</dbReference>
<dbReference type="InterPro" id="IPR051917">
    <property type="entry name" value="Transposase-Integrase"/>
</dbReference>
<evidence type="ECO:0000256" key="1">
    <source>
        <dbReference type="ARBA" id="ARBA00023172"/>
    </source>
</evidence>
<gene>
    <name evidence="3" type="ORF">UV05_C0030G0001</name>
</gene>
<dbReference type="GO" id="GO:0015074">
    <property type="term" value="P:DNA integration"/>
    <property type="evidence" value="ECO:0007669"/>
    <property type="project" value="InterPro"/>
</dbReference>
<sequence length="265" mass="30379">MKNSSLIPVRKFSHLQFREREEISRGLAADKSFSDIACELKRAVSTISNELALIQATRETYRAEAANHCAYLNKQKARLGKNKVRDKPALAQEINLLLAKLHSPQQVASELKKLYPKNTAMNASHETIYAYVYVLPRGELKKQLVKYLRQHHKSRQIHFHDKETLKKLQKQGYIPDMISIEERPLEVADRMVPGHWEGDLIIGKQHRSALGTLVERTTRLTLLVPLTGLDATSVRKAFVREIKRLPKSLVKTLTYDQGKEMAQHK</sequence>
<evidence type="ECO:0000313" key="3">
    <source>
        <dbReference type="EMBL" id="KKS43560.1"/>
    </source>
</evidence>
<dbReference type="InterPro" id="IPR012337">
    <property type="entry name" value="RNaseH-like_sf"/>
</dbReference>